<name>A0A833UCY1_ACIBZ</name>
<keyword evidence="2" id="KW-1003">Cell membrane</keyword>
<evidence type="ECO:0000256" key="3">
    <source>
        <dbReference type="ARBA" id="ARBA00022519"/>
    </source>
</evidence>
<accession>A0A833UCY1</accession>
<evidence type="ECO:0000259" key="9">
    <source>
        <dbReference type="Pfam" id="PF00884"/>
    </source>
</evidence>
<dbReference type="AlphaFoldDB" id="A0A833UCY1"/>
<dbReference type="Pfam" id="PF00884">
    <property type="entry name" value="Sulfatase"/>
    <property type="match status" value="1"/>
</dbReference>
<feature type="transmembrane region" description="Helical" evidence="8">
    <location>
        <begin position="157"/>
        <end position="180"/>
    </location>
</feature>
<evidence type="ECO:0000256" key="2">
    <source>
        <dbReference type="ARBA" id="ARBA00022475"/>
    </source>
</evidence>
<dbReference type="Gene3D" id="3.40.720.10">
    <property type="entry name" value="Alkaline Phosphatase, subunit A"/>
    <property type="match status" value="1"/>
</dbReference>
<dbReference type="Proteomes" id="UP000490535">
    <property type="component" value="Unassembled WGS sequence"/>
</dbReference>
<sequence length="552" mass="61881">MSNLIQRIKKREVSISLTAFNFIIAVWLGLCLNLGFLNKVQSLTPYQGIKAQLFLIATGLVLIAIYNLLLQILDWKWTAKFFAIILVFIGGFSAYFVNSLGVVISPDQIQNMAQTDPREVADLLSFQFFAWTLGFVVLPILMILWVRIKPEKISKILLLKGLNVIGSFAVIGSLLFVFYVDYAAIFREHRDLKGMISPQNAVASTLSYFHKKAPKKNLPLIRYGEDAHVEGISVQNKPKLMVLVVGETARAKSFSLNGYAKNTNPELSKQANLINYSQVSSCGTATAVSVPCMFSGMPRVNYDEQLASHREGLLDIAQRAGYKVTWIDNNSGCKGVCDRVENFVIPQDLQKKWCEGGECLDGILVDSLNLYLSQLPKDDKQPHLIVLHQMGSHGPAYYKRAPNEFKKFHPTCESNAIQGCSSTELINTYDNSIIYTDHVLNQVIEALKQQNNYRTGFWYLSDHGESTGERGMYLHGAPYAIAPTQQTHVPMVMWFSDSWKSTSAKQVNCLTQQKTAKLSQDNLFPSLLSLLSIQTRVIDKKNNMLHQCAVNS</sequence>
<proteinExistence type="predicted"/>
<evidence type="ECO:0000256" key="6">
    <source>
        <dbReference type="ARBA" id="ARBA00022989"/>
    </source>
</evidence>
<keyword evidence="5 8" id="KW-0812">Transmembrane</keyword>
<protein>
    <submittedName>
        <fullName evidence="11">Phosphoethanolamine transferase EptA</fullName>
    </submittedName>
</protein>
<organism evidence="11 12">
    <name type="scientific">Acinetobacter bereziniae</name>
    <name type="common">Acinetobacter genomosp. 10</name>
    <dbReference type="NCBI Taxonomy" id="106648"/>
    <lineage>
        <taxon>Bacteria</taxon>
        <taxon>Pseudomonadati</taxon>
        <taxon>Pseudomonadota</taxon>
        <taxon>Gammaproteobacteria</taxon>
        <taxon>Moraxellales</taxon>
        <taxon>Moraxellaceae</taxon>
        <taxon>Acinetobacter</taxon>
    </lineage>
</organism>
<keyword evidence="3" id="KW-0997">Cell inner membrane</keyword>
<evidence type="ECO:0000256" key="5">
    <source>
        <dbReference type="ARBA" id="ARBA00022692"/>
    </source>
</evidence>
<evidence type="ECO:0000256" key="7">
    <source>
        <dbReference type="ARBA" id="ARBA00023136"/>
    </source>
</evidence>
<evidence type="ECO:0000313" key="11">
    <source>
        <dbReference type="EMBL" id="KAF1025415.1"/>
    </source>
</evidence>
<feature type="domain" description="Sulfatase N-terminal" evidence="9">
    <location>
        <begin position="240"/>
        <end position="532"/>
    </location>
</feature>
<dbReference type="CDD" id="cd16017">
    <property type="entry name" value="LptA"/>
    <property type="match status" value="1"/>
</dbReference>
<dbReference type="InterPro" id="IPR040423">
    <property type="entry name" value="PEA_transferase"/>
</dbReference>
<feature type="domain" description="Phosphoethanolamine transferase N-terminal" evidence="10">
    <location>
        <begin position="62"/>
        <end position="212"/>
    </location>
</feature>
<dbReference type="GO" id="GO:0016776">
    <property type="term" value="F:phosphotransferase activity, phosphate group as acceptor"/>
    <property type="evidence" value="ECO:0007669"/>
    <property type="project" value="TreeGrafter"/>
</dbReference>
<evidence type="ECO:0000313" key="12">
    <source>
        <dbReference type="Proteomes" id="UP000490535"/>
    </source>
</evidence>
<comment type="caution">
    <text evidence="11">The sequence shown here is derived from an EMBL/GenBank/DDBJ whole genome shotgun (WGS) entry which is preliminary data.</text>
</comment>
<feature type="transmembrane region" description="Helical" evidence="8">
    <location>
        <begin position="124"/>
        <end position="145"/>
    </location>
</feature>
<dbReference type="InterPro" id="IPR000917">
    <property type="entry name" value="Sulfatase_N"/>
</dbReference>
<feature type="transmembrane region" description="Helical" evidence="8">
    <location>
        <begin position="49"/>
        <end position="69"/>
    </location>
</feature>
<evidence type="ECO:0000256" key="1">
    <source>
        <dbReference type="ARBA" id="ARBA00004429"/>
    </source>
</evidence>
<dbReference type="SUPFAM" id="SSF53649">
    <property type="entry name" value="Alkaline phosphatase-like"/>
    <property type="match status" value="1"/>
</dbReference>
<dbReference type="Pfam" id="PF08019">
    <property type="entry name" value="EptA_B_N"/>
    <property type="match status" value="1"/>
</dbReference>
<evidence type="ECO:0000259" key="10">
    <source>
        <dbReference type="Pfam" id="PF08019"/>
    </source>
</evidence>
<keyword evidence="4 11" id="KW-0808">Transferase</keyword>
<dbReference type="InterPro" id="IPR017850">
    <property type="entry name" value="Alkaline_phosphatase_core_sf"/>
</dbReference>
<evidence type="ECO:0000256" key="4">
    <source>
        <dbReference type="ARBA" id="ARBA00022679"/>
    </source>
</evidence>
<dbReference type="InterPro" id="IPR012549">
    <property type="entry name" value="EptA-like_N"/>
</dbReference>
<keyword evidence="7 8" id="KW-0472">Membrane</keyword>
<dbReference type="GO" id="GO:0009244">
    <property type="term" value="P:lipopolysaccharide core region biosynthetic process"/>
    <property type="evidence" value="ECO:0007669"/>
    <property type="project" value="TreeGrafter"/>
</dbReference>
<evidence type="ECO:0000256" key="8">
    <source>
        <dbReference type="SAM" id="Phobius"/>
    </source>
</evidence>
<keyword evidence="6 8" id="KW-1133">Transmembrane helix</keyword>
<dbReference type="PANTHER" id="PTHR30443">
    <property type="entry name" value="INNER MEMBRANE PROTEIN"/>
    <property type="match status" value="1"/>
</dbReference>
<dbReference type="InterPro" id="IPR058130">
    <property type="entry name" value="PEA_transf_C"/>
</dbReference>
<feature type="transmembrane region" description="Helical" evidence="8">
    <location>
        <begin position="81"/>
        <end position="104"/>
    </location>
</feature>
<reference evidence="12" key="1">
    <citation type="journal article" date="2020" name="MBio">
        <title>Horizontal gene transfer to a defensive symbiont with a reduced genome amongst a multipartite beetle microbiome.</title>
        <authorList>
            <person name="Waterworth S.C."/>
            <person name="Florez L.V."/>
            <person name="Rees E.R."/>
            <person name="Hertweck C."/>
            <person name="Kaltenpoth M."/>
            <person name="Kwan J.C."/>
        </authorList>
    </citation>
    <scope>NUCLEOTIDE SEQUENCE [LARGE SCALE GENOMIC DNA]</scope>
</reference>
<dbReference type="PANTHER" id="PTHR30443:SF0">
    <property type="entry name" value="PHOSPHOETHANOLAMINE TRANSFERASE EPTA"/>
    <property type="match status" value="1"/>
</dbReference>
<gene>
    <name evidence="11" type="primary">eptA</name>
    <name evidence="11" type="ORF">GAK29_01941</name>
</gene>
<dbReference type="NCBIfam" id="NF028537">
    <property type="entry name" value="P_eth_NH2_trans"/>
    <property type="match status" value="1"/>
</dbReference>
<feature type="transmembrane region" description="Helical" evidence="8">
    <location>
        <begin position="12"/>
        <end position="37"/>
    </location>
</feature>
<dbReference type="GO" id="GO:0005886">
    <property type="term" value="C:plasma membrane"/>
    <property type="evidence" value="ECO:0007669"/>
    <property type="project" value="UniProtKB-SubCell"/>
</dbReference>
<comment type="subcellular location">
    <subcellularLocation>
        <location evidence="1">Cell inner membrane</location>
        <topology evidence="1">Multi-pass membrane protein</topology>
    </subcellularLocation>
</comment>
<dbReference type="EMBL" id="WNDP01000040">
    <property type="protein sequence ID" value="KAF1025415.1"/>
    <property type="molecule type" value="Genomic_DNA"/>
</dbReference>